<evidence type="ECO:0000313" key="2">
    <source>
        <dbReference type="EMBL" id="VDN96987.1"/>
    </source>
</evidence>
<feature type="region of interest" description="Disordered" evidence="1">
    <location>
        <begin position="101"/>
        <end position="147"/>
    </location>
</feature>
<evidence type="ECO:0000256" key="1">
    <source>
        <dbReference type="SAM" id="MobiDB-lite"/>
    </source>
</evidence>
<evidence type="ECO:0000313" key="4">
    <source>
        <dbReference type="WBParaSite" id="HNAJ_0000112801-mRNA-1"/>
    </source>
</evidence>
<reference evidence="4" key="1">
    <citation type="submission" date="2017-02" db="UniProtKB">
        <authorList>
            <consortium name="WormBaseParasite"/>
        </authorList>
    </citation>
    <scope>IDENTIFICATION</scope>
</reference>
<reference evidence="2 3" key="2">
    <citation type="submission" date="2018-11" db="EMBL/GenBank/DDBJ databases">
        <authorList>
            <consortium name="Pathogen Informatics"/>
        </authorList>
    </citation>
    <scope>NUCLEOTIDE SEQUENCE [LARGE SCALE GENOMIC DNA]</scope>
</reference>
<protein>
    <submittedName>
        <fullName evidence="2 4">Uncharacterized protein</fullName>
    </submittedName>
</protein>
<organism evidence="4">
    <name type="scientific">Rodentolepis nana</name>
    <name type="common">Dwarf tapeworm</name>
    <name type="synonym">Hymenolepis nana</name>
    <dbReference type="NCBI Taxonomy" id="102285"/>
    <lineage>
        <taxon>Eukaryota</taxon>
        <taxon>Metazoa</taxon>
        <taxon>Spiralia</taxon>
        <taxon>Lophotrochozoa</taxon>
        <taxon>Platyhelminthes</taxon>
        <taxon>Cestoda</taxon>
        <taxon>Eucestoda</taxon>
        <taxon>Cyclophyllidea</taxon>
        <taxon>Hymenolepididae</taxon>
        <taxon>Rodentolepis</taxon>
    </lineage>
</organism>
<dbReference type="AlphaFoldDB" id="A0A0R3T2G8"/>
<keyword evidence="3" id="KW-1185">Reference proteome</keyword>
<dbReference type="EMBL" id="UZAE01000400">
    <property type="protein sequence ID" value="VDN96987.1"/>
    <property type="molecule type" value="Genomic_DNA"/>
</dbReference>
<dbReference type="WBParaSite" id="HNAJ_0000112801-mRNA-1">
    <property type="protein sequence ID" value="HNAJ_0000112801-mRNA-1"/>
    <property type="gene ID" value="HNAJ_0000112801"/>
</dbReference>
<name>A0A0R3T2G8_RODNA</name>
<dbReference type="Proteomes" id="UP000278807">
    <property type="component" value="Unassembled WGS sequence"/>
</dbReference>
<proteinExistence type="predicted"/>
<evidence type="ECO:0000313" key="3">
    <source>
        <dbReference type="Proteomes" id="UP000278807"/>
    </source>
</evidence>
<feature type="compositionally biased region" description="Polar residues" evidence="1">
    <location>
        <begin position="105"/>
        <end position="130"/>
    </location>
</feature>
<sequence length="168" mass="18548">MACVTDHPGWNSGCCRTARNPKIRPRIIFLWCRLRCLCRWTKSEGLEPDADSSSNCSWCTCVCSAEALVSPLRGNRRSSTDDDFARFDVFSVLPQDEKSEAKTLSAKSSTTHLQVQGSSCPSEPNSSRYQSAEELSPAELDEPSSPAKVGLESYKCIEYSSGRVLPML</sequence>
<gene>
    <name evidence="2" type="ORF">HNAJ_LOCUS1128</name>
</gene>
<accession>A0A0R3T2G8</accession>